<sequence>MSGRSVRAETRSRAKDDIKKVMAAIERVRRWEKKWVTVGDTSLRIFKWVPVSETKQIFKAKGPGGASRERKGFPTDVVLENARSVLLDFQDDNSNQSFLSDAYQSNNKVDSSSNSSPQHASGAVSPTHTPYFRTEDSQPPTLGQETMDDHFLNPCISLTEPSMTNSEVTDEPPTLIKEDLLPLSAQEDEEVAVAPPLKRVCTE</sequence>
<reference evidence="3" key="1">
    <citation type="submission" date="2018-07" db="EMBL/GenBank/DDBJ databases">
        <title>Comparative genomics of catfishes provides insights into carnivory and benthic adaptation.</title>
        <authorList>
            <person name="Zhang Y."/>
            <person name="Wang D."/>
            <person name="Peng Z."/>
            <person name="Zheng S."/>
            <person name="Shao F."/>
            <person name="Tao W."/>
        </authorList>
    </citation>
    <scope>NUCLEOTIDE SEQUENCE</scope>
    <source>
        <strain evidence="3">Chongqing</strain>
    </source>
</reference>
<dbReference type="PANTHER" id="PTHR12767:SF5">
    <property type="entry name" value="B-CELL CLL_LYMPHOMA 7 PROTEIN FAMILY MEMBER B"/>
    <property type="match status" value="1"/>
</dbReference>
<dbReference type="PANTHER" id="PTHR12767">
    <property type="entry name" value="BCL7 RELATED"/>
    <property type="match status" value="1"/>
</dbReference>
<evidence type="ECO:0000313" key="4">
    <source>
        <dbReference type="Proteomes" id="UP001205998"/>
    </source>
</evidence>
<evidence type="ECO:0000256" key="1">
    <source>
        <dbReference type="ARBA" id="ARBA00010326"/>
    </source>
</evidence>
<comment type="caution">
    <text evidence="3">The sequence shown here is derived from an EMBL/GenBank/DDBJ whole genome shotgun (WGS) entry which is preliminary data.</text>
</comment>
<gene>
    <name evidence="3" type="ORF">C0J50_16491</name>
</gene>
<feature type="region of interest" description="Disordered" evidence="2">
    <location>
        <begin position="104"/>
        <end position="148"/>
    </location>
</feature>
<evidence type="ECO:0000256" key="2">
    <source>
        <dbReference type="SAM" id="MobiDB-lite"/>
    </source>
</evidence>
<dbReference type="InterPro" id="IPR006804">
    <property type="entry name" value="BCL7"/>
</dbReference>
<feature type="non-terminal residue" evidence="3">
    <location>
        <position position="1"/>
    </location>
</feature>
<dbReference type="Pfam" id="PF04714">
    <property type="entry name" value="BCL_N"/>
    <property type="match status" value="1"/>
</dbReference>
<comment type="similarity">
    <text evidence="1">Belongs to the BCL7 family.</text>
</comment>
<dbReference type="EMBL" id="MU551596">
    <property type="protein sequence ID" value="KAI5623810.1"/>
    <property type="molecule type" value="Genomic_DNA"/>
</dbReference>
<accession>A0AAD5AXF7</accession>
<dbReference type="Proteomes" id="UP001205998">
    <property type="component" value="Unassembled WGS sequence"/>
</dbReference>
<proteinExistence type="inferred from homology"/>
<name>A0AAD5AXF7_SILAS</name>
<feature type="compositionally biased region" description="Low complexity" evidence="2">
    <location>
        <begin position="105"/>
        <end position="116"/>
    </location>
</feature>
<protein>
    <submittedName>
        <fullName evidence="3">B-cell CLL/lymphoma 7 protein family member B-B</fullName>
    </submittedName>
</protein>
<organism evidence="3 4">
    <name type="scientific">Silurus asotus</name>
    <name type="common">Amur catfish</name>
    <name type="synonym">Parasilurus asotus</name>
    <dbReference type="NCBI Taxonomy" id="30991"/>
    <lineage>
        <taxon>Eukaryota</taxon>
        <taxon>Metazoa</taxon>
        <taxon>Chordata</taxon>
        <taxon>Craniata</taxon>
        <taxon>Vertebrata</taxon>
        <taxon>Euteleostomi</taxon>
        <taxon>Actinopterygii</taxon>
        <taxon>Neopterygii</taxon>
        <taxon>Teleostei</taxon>
        <taxon>Ostariophysi</taxon>
        <taxon>Siluriformes</taxon>
        <taxon>Siluridae</taxon>
        <taxon>Silurus</taxon>
    </lineage>
</organism>
<dbReference type="AlphaFoldDB" id="A0AAD5AXF7"/>
<keyword evidence="4" id="KW-1185">Reference proteome</keyword>
<evidence type="ECO:0000313" key="3">
    <source>
        <dbReference type="EMBL" id="KAI5623810.1"/>
    </source>
</evidence>